<keyword evidence="3" id="KW-1003">Cell membrane</keyword>
<evidence type="ECO:0000313" key="10">
    <source>
        <dbReference type="EMBL" id="ALX06044.1"/>
    </source>
</evidence>
<reference evidence="10 11" key="1">
    <citation type="journal article" date="1991" name="Int. J. Syst. Bacteriol.">
        <title>Description of the erythromycin-producing bacterium Arthrobacter sp. strain NRRL B-3381 as Aeromicrobium erythreum gen. nov., sp. nov.</title>
        <authorList>
            <person name="Miller E.S."/>
            <person name="Woese C.R."/>
            <person name="Brenner S."/>
        </authorList>
    </citation>
    <scope>NUCLEOTIDE SEQUENCE [LARGE SCALE GENOMIC DNA]</scope>
    <source>
        <strain evidence="10 11">AR18</strain>
    </source>
</reference>
<feature type="transmembrane region" description="Helical" evidence="8">
    <location>
        <begin position="215"/>
        <end position="236"/>
    </location>
</feature>
<organism evidence="10 11">
    <name type="scientific">Aeromicrobium erythreum</name>
    <dbReference type="NCBI Taxonomy" id="2041"/>
    <lineage>
        <taxon>Bacteria</taxon>
        <taxon>Bacillati</taxon>
        <taxon>Actinomycetota</taxon>
        <taxon>Actinomycetes</taxon>
        <taxon>Propionibacteriales</taxon>
        <taxon>Nocardioidaceae</taxon>
        <taxon>Aeromicrobium</taxon>
    </lineage>
</organism>
<gene>
    <name evidence="10" type="ORF">AERYTH_15740</name>
</gene>
<dbReference type="Pfam" id="PF07690">
    <property type="entry name" value="MFS_1"/>
    <property type="match status" value="1"/>
</dbReference>
<dbReference type="InterPro" id="IPR036259">
    <property type="entry name" value="MFS_trans_sf"/>
</dbReference>
<feature type="transmembrane region" description="Helical" evidence="8">
    <location>
        <begin position="279"/>
        <end position="301"/>
    </location>
</feature>
<dbReference type="InterPro" id="IPR050171">
    <property type="entry name" value="MFS_Transporters"/>
</dbReference>
<feature type="transmembrane region" description="Helical" evidence="8">
    <location>
        <begin position="381"/>
        <end position="400"/>
    </location>
</feature>
<sequence>MTRRATAAPLLGAQLVFNVGFYAVVPFLAIVLRDDYLLSGAAIGLVLGARTFAQQGLFLLGGVLVDALGARRLILTGCAVRVAGFGTLALADDLPTFVAGAVLTGLGGALFSPAIETLVAAAEQARPSASGTRATLFAWLTVVGETGAVVGPLVGALLLDWGFSAVAGSGAALFSVTALALARLLPADPARPDGHTLRAGLRDVGPGLSLRHRTFVLFAVVHAVNLLAWNQLYLGLPVELERVGRGAGAYAALLAVVSAVTITLQLPVARLARRLPSRVVLPVGYGLLASSFGVLAVAAAVPATATSLAPVTASVVLLTFGHLVVGPAALDLVPTFAAGRRLGSYYGLLATCGGVAVLVLSVPLGALYADASATSLVASRPWALLAGLALCSSVAAALLLRRPLAAPPLDPAEPRSPAPPTPSPSKGPR</sequence>
<feature type="region of interest" description="Disordered" evidence="7">
    <location>
        <begin position="406"/>
        <end position="429"/>
    </location>
</feature>
<evidence type="ECO:0000256" key="4">
    <source>
        <dbReference type="ARBA" id="ARBA00022692"/>
    </source>
</evidence>
<evidence type="ECO:0000259" key="9">
    <source>
        <dbReference type="PROSITE" id="PS50850"/>
    </source>
</evidence>
<feature type="transmembrane region" description="Helical" evidence="8">
    <location>
        <begin position="248"/>
        <end position="267"/>
    </location>
</feature>
<feature type="transmembrane region" description="Helical" evidence="8">
    <location>
        <begin position="134"/>
        <end position="155"/>
    </location>
</feature>
<protein>
    <recommendedName>
        <fullName evidence="9">Major facilitator superfamily (MFS) profile domain-containing protein</fullName>
    </recommendedName>
</protein>
<evidence type="ECO:0000313" key="11">
    <source>
        <dbReference type="Proteomes" id="UP000067689"/>
    </source>
</evidence>
<dbReference type="PANTHER" id="PTHR23517">
    <property type="entry name" value="RESISTANCE PROTEIN MDTM, PUTATIVE-RELATED-RELATED"/>
    <property type="match status" value="1"/>
</dbReference>
<dbReference type="Proteomes" id="UP000067689">
    <property type="component" value="Chromosome"/>
</dbReference>
<dbReference type="GO" id="GO:0022857">
    <property type="term" value="F:transmembrane transporter activity"/>
    <property type="evidence" value="ECO:0007669"/>
    <property type="project" value="InterPro"/>
</dbReference>
<dbReference type="EMBL" id="CP011502">
    <property type="protein sequence ID" value="ALX06044.1"/>
    <property type="molecule type" value="Genomic_DNA"/>
</dbReference>
<name>A0A0U4CTT4_9ACTN</name>
<dbReference type="RefSeq" id="WP_067860619.1">
    <property type="nucleotide sequence ID" value="NZ_CP011502.1"/>
</dbReference>
<evidence type="ECO:0000256" key="8">
    <source>
        <dbReference type="SAM" id="Phobius"/>
    </source>
</evidence>
<feature type="transmembrane region" description="Helical" evidence="8">
    <location>
        <begin position="313"/>
        <end position="333"/>
    </location>
</feature>
<comment type="subcellular location">
    <subcellularLocation>
        <location evidence="1">Cell membrane</location>
        <topology evidence="1">Multi-pass membrane protein</topology>
    </subcellularLocation>
</comment>
<dbReference type="InterPro" id="IPR020846">
    <property type="entry name" value="MFS_dom"/>
</dbReference>
<dbReference type="InterPro" id="IPR011701">
    <property type="entry name" value="MFS"/>
</dbReference>
<dbReference type="AlphaFoldDB" id="A0A0U4CTT4"/>
<keyword evidence="4 8" id="KW-0812">Transmembrane</keyword>
<feature type="domain" description="Major facilitator superfamily (MFS) profile" evidence="9">
    <location>
        <begin position="6"/>
        <end position="404"/>
    </location>
</feature>
<dbReference type="PANTHER" id="PTHR23517:SF2">
    <property type="entry name" value="MULTIDRUG RESISTANCE PROTEIN MDTH"/>
    <property type="match status" value="1"/>
</dbReference>
<dbReference type="OrthoDB" id="3285778at2"/>
<dbReference type="KEGG" id="aer:AERYTH_15740"/>
<keyword evidence="5 8" id="KW-1133">Transmembrane helix</keyword>
<keyword evidence="11" id="KW-1185">Reference proteome</keyword>
<dbReference type="SUPFAM" id="SSF103473">
    <property type="entry name" value="MFS general substrate transporter"/>
    <property type="match status" value="1"/>
</dbReference>
<feature type="transmembrane region" description="Helical" evidence="8">
    <location>
        <begin position="36"/>
        <end position="53"/>
    </location>
</feature>
<feature type="transmembrane region" description="Helical" evidence="8">
    <location>
        <begin position="161"/>
        <end position="182"/>
    </location>
</feature>
<evidence type="ECO:0000256" key="7">
    <source>
        <dbReference type="SAM" id="MobiDB-lite"/>
    </source>
</evidence>
<feature type="transmembrane region" description="Helical" evidence="8">
    <location>
        <begin position="345"/>
        <end position="369"/>
    </location>
</feature>
<evidence type="ECO:0000256" key="6">
    <source>
        <dbReference type="ARBA" id="ARBA00023136"/>
    </source>
</evidence>
<evidence type="ECO:0000256" key="5">
    <source>
        <dbReference type="ARBA" id="ARBA00022989"/>
    </source>
</evidence>
<feature type="transmembrane region" description="Helical" evidence="8">
    <location>
        <begin position="7"/>
        <end position="30"/>
    </location>
</feature>
<evidence type="ECO:0000256" key="1">
    <source>
        <dbReference type="ARBA" id="ARBA00004651"/>
    </source>
</evidence>
<proteinExistence type="predicted"/>
<dbReference type="STRING" id="2041.AERYTH_15740"/>
<accession>A0A0U4CTT4</accession>
<keyword evidence="6 8" id="KW-0472">Membrane</keyword>
<feature type="transmembrane region" description="Helical" evidence="8">
    <location>
        <begin position="97"/>
        <end position="122"/>
    </location>
</feature>
<keyword evidence="2" id="KW-0813">Transport</keyword>
<dbReference type="GO" id="GO:0005886">
    <property type="term" value="C:plasma membrane"/>
    <property type="evidence" value="ECO:0007669"/>
    <property type="project" value="UniProtKB-SubCell"/>
</dbReference>
<dbReference type="Gene3D" id="1.20.1250.20">
    <property type="entry name" value="MFS general substrate transporter like domains"/>
    <property type="match status" value="1"/>
</dbReference>
<evidence type="ECO:0000256" key="2">
    <source>
        <dbReference type="ARBA" id="ARBA00022448"/>
    </source>
</evidence>
<dbReference type="PROSITE" id="PS50850">
    <property type="entry name" value="MFS"/>
    <property type="match status" value="1"/>
</dbReference>
<dbReference type="PATRIC" id="fig|2041.4.peg.3290"/>
<evidence type="ECO:0000256" key="3">
    <source>
        <dbReference type="ARBA" id="ARBA00022475"/>
    </source>
</evidence>